<accession>A0A1G6UUC5</accession>
<keyword evidence="5 9" id="KW-0812">Transmembrane</keyword>
<feature type="transmembrane region" description="Helical" evidence="9">
    <location>
        <begin position="56"/>
        <end position="80"/>
    </location>
</feature>
<evidence type="ECO:0000256" key="8">
    <source>
        <dbReference type="ARBA" id="ARBA00023136"/>
    </source>
</evidence>
<keyword evidence="8 9" id="KW-0472">Membrane</keyword>
<dbReference type="PANTHER" id="PTHR43528:SF8">
    <property type="entry name" value="BLR0239 PROTEIN"/>
    <property type="match status" value="1"/>
</dbReference>
<feature type="domain" description="Major facilitator superfamily (MFS) profile" evidence="10">
    <location>
        <begin position="20"/>
        <end position="427"/>
    </location>
</feature>
<dbReference type="STRING" id="675864.SAMN04489747_0968"/>
<reference evidence="11 12" key="1">
    <citation type="submission" date="2016-10" db="EMBL/GenBank/DDBJ databases">
        <authorList>
            <person name="de Groot N.N."/>
        </authorList>
    </citation>
    <scope>NUCLEOTIDE SEQUENCE [LARGE SCALE GENOMIC DNA]</scope>
    <source>
        <strain evidence="11 12">MON 2.2</strain>
    </source>
</reference>
<comment type="subcellular location">
    <subcellularLocation>
        <location evidence="1">Cell membrane</location>
        <topology evidence="1">Multi-pass membrane protein</topology>
    </subcellularLocation>
</comment>
<evidence type="ECO:0000259" key="10">
    <source>
        <dbReference type="PROSITE" id="PS50850"/>
    </source>
</evidence>
<dbReference type="Pfam" id="PF07690">
    <property type="entry name" value="MFS_1"/>
    <property type="match status" value="1"/>
</dbReference>
<dbReference type="OrthoDB" id="9066401at2"/>
<keyword evidence="6" id="KW-0769">Symport</keyword>
<keyword evidence="4" id="KW-1003">Cell membrane</keyword>
<evidence type="ECO:0000256" key="3">
    <source>
        <dbReference type="ARBA" id="ARBA00022448"/>
    </source>
</evidence>
<feature type="transmembrane region" description="Helical" evidence="9">
    <location>
        <begin position="402"/>
        <end position="420"/>
    </location>
</feature>
<feature type="transmembrane region" description="Helical" evidence="9">
    <location>
        <begin position="242"/>
        <end position="262"/>
    </location>
</feature>
<dbReference type="PROSITE" id="PS00216">
    <property type="entry name" value="SUGAR_TRANSPORT_1"/>
    <property type="match status" value="1"/>
</dbReference>
<feature type="transmembrane region" description="Helical" evidence="9">
    <location>
        <begin position="372"/>
        <end position="396"/>
    </location>
</feature>
<evidence type="ECO:0000256" key="4">
    <source>
        <dbReference type="ARBA" id="ARBA00022475"/>
    </source>
</evidence>
<feature type="transmembrane region" description="Helical" evidence="9">
    <location>
        <begin position="92"/>
        <end position="110"/>
    </location>
</feature>
<evidence type="ECO:0000256" key="7">
    <source>
        <dbReference type="ARBA" id="ARBA00022989"/>
    </source>
</evidence>
<sequence>MSTSTLVGQTEEERRRARRAVVAAGTGNALEWFDIIVYASFASVITRVFFPTQEGATGLILTFGVFAVSYLARPVGAIFLGRYADRAGRKAALTLTIAIMTVGVGLMALAPTHAMIGAWAAGLLILARLLQGFSAGGEFGSATAFLTENTTRGKAFLGSWQVATQGVALLLAGSFGLALFSSLSPEALTSWGWRVPFFFGLLIGPVGIWIRRSMDDTPEFLATEPLSLGVFVRTFVQNAGRVLTAAVCVGMATISIYLLSYLPTFSITNLGLPTYSGFLGNIVAGVTLFVLSPFVGRLADRVGCTTVMLVTAVVGIVAIYPLFLLITTSPGLGTLTLAQFLLGVLTAGYFAPLPALLSAMFPTEIRGTGLALSYNIGVTAFGGFAAAIFVALIAATEVIESPAFYYMGVCLLSLVGLVVARKVFGQR</sequence>
<organism evidence="11 12">
    <name type="scientific">Auraticoccus monumenti</name>
    <dbReference type="NCBI Taxonomy" id="675864"/>
    <lineage>
        <taxon>Bacteria</taxon>
        <taxon>Bacillati</taxon>
        <taxon>Actinomycetota</taxon>
        <taxon>Actinomycetes</taxon>
        <taxon>Propionibacteriales</taxon>
        <taxon>Propionibacteriaceae</taxon>
        <taxon>Auraticoccus</taxon>
    </lineage>
</organism>
<dbReference type="EMBL" id="LT629688">
    <property type="protein sequence ID" value="SDD44899.1"/>
    <property type="molecule type" value="Genomic_DNA"/>
</dbReference>
<dbReference type="AlphaFoldDB" id="A0A1G6UUC5"/>
<evidence type="ECO:0000313" key="11">
    <source>
        <dbReference type="EMBL" id="SDD44899.1"/>
    </source>
</evidence>
<dbReference type="InterPro" id="IPR020846">
    <property type="entry name" value="MFS_dom"/>
</dbReference>
<dbReference type="PROSITE" id="PS50850">
    <property type="entry name" value="MFS"/>
    <property type="match status" value="1"/>
</dbReference>
<dbReference type="InterPro" id="IPR051084">
    <property type="entry name" value="H+-coupled_symporters"/>
</dbReference>
<dbReference type="GO" id="GO:0005886">
    <property type="term" value="C:plasma membrane"/>
    <property type="evidence" value="ECO:0007669"/>
    <property type="project" value="UniProtKB-SubCell"/>
</dbReference>
<feature type="transmembrane region" description="Helical" evidence="9">
    <location>
        <begin position="191"/>
        <end position="210"/>
    </location>
</feature>
<name>A0A1G6UUC5_9ACTN</name>
<dbReference type="InterPro" id="IPR036259">
    <property type="entry name" value="MFS_trans_sf"/>
</dbReference>
<comment type="similarity">
    <text evidence="2">Belongs to the major facilitator superfamily. Metabolite:H+ Symporter (MHS) family (TC 2.A.1.6) family.</text>
</comment>
<feature type="transmembrane region" description="Helical" evidence="9">
    <location>
        <begin position="274"/>
        <end position="295"/>
    </location>
</feature>
<dbReference type="RefSeq" id="WP_090591163.1">
    <property type="nucleotide sequence ID" value="NZ_LT629688.1"/>
</dbReference>
<proteinExistence type="inferred from homology"/>
<feature type="transmembrane region" description="Helical" evidence="9">
    <location>
        <begin position="21"/>
        <end position="50"/>
    </location>
</feature>
<protein>
    <submittedName>
        <fullName evidence="11">MFS transporter, MHS family, proline/betaine transporter</fullName>
    </submittedName>
</protein>
<dbReference type="InterPro" id="IPR011701">
    <property type="entry name" value="MFS"/>
</dbReference>
<feature type="transmembrane region" description="Helical" evidence="9">
    <location>
        <begin position="307"/>
        <end position="326"/>
    </location>
</feature>
<dbReference type="Gene3D" id="1.20.1250.20">
    <property type="entry name" value="MFS general substrate transporter like domains"/>
    <property type="match status" value="2"/>
</dbReference>
<dbReference type="Proteomes" id="UP000198546">
    <property type="component" value="Chromosome i"/>
</dbReference>
<evidence type="ECO:0000256" key="2">
    <source>
        <dbReference type="ARBA" id="ARBA00008240"/>
    </source>
</evidence>
<keyword evidence="12" id="KW-1185">Reference proteome</keyword>
<evidence type="ECO:0000313" key="12">
    <source>
        <dbReference type="Proteomes" id="UP000198546"/>
    </source>
</evidence>
<evidence type="ECO:0000256" key="9">
    <source>
        <dbReference type="SAM" id="Phobius"/>
    </source>
</evidence>
<evidence type="ECO:0000256" key="6">
    <source>
        <dbReference type="ARBA" id="ARBA00022847"/>
    </source>
</evidence>
<dbReference type="InterPro" id="IPR005829">
    <property type="entry name" value="Sugar_transporter_CS"/>
</dbReference>
<gene>
    <name evidence="11" type="ORF">SAMN04489747_0968</name>
</gene>
<feature type="transmembrane region" description="Helical" evidence="9">
    <location>
        <begin position="338"/>
        <end position="360"/>
    </location>
</feature>
<evidence type="ECO:0000256" key="1">
    <source>
        <dbReference type="ARBA" id="ARBA00004651"/>
    </source>
</evidence>
<dbReference type="GO" id="GO:0015293">
    <property type="term" value="F:symporter activity"/>
    <property type="evidence" value="ECO:0007669"/>
    <property type="project" value="UniProtKB-KW"/>
</dbReference>
<feature type="transmembrane region" description="Helical" evidence="9">
    <location>
        <begin position="155"/>
        <end position="179"/>
    </location>
</feature>
<dbReference type="PANTHER" id="PTHR43528">
    <property type="entry name" value="ALPHA-KETOGLUTARATE PERMEASE"/>
    <property type="match status" value="1"/>
</dbReference>
<keyword evidence="3" id="KW-0813">Transport</keyword>
<evidence type="ECO:0000256" key="5">
    <source>
        <dbReference type="ARBA" id="ARBA00022692"/>
    </source>
</evidence>
<dbReference type="SUPFAM" id="SSF103473">
    <property type="entry name" value="MFS general substrate transporter"/>
    <property type="match status" value="1"/>
</dbReference>
<keyword evidence="7 9" id="KW-1133">Transmembrane helix</keyword>